<keyword evidence="5" id="KW-0255">Endonuclease</keyword>
<dbReference type="InterPro" id="IPR002421">
    <property type="entry name" value="5-3_exonuclease"/>
</dbReference>
<dbReference type="PANTHER" id="PTHR42646:SF2">
    <property type="entry name" value="5'-3' EXONUCLEASE FAMILY PROTEIN"/>
    <property type="match status" value="1"/>
</dbReference>
<evidence type="ECO:0000256" key="1">
    <source>
        <dbReference type="ARBA" id="ARBA00022722"/>
    </source>
</evidence>
<gene>
    <name evidence="5" type="ORF">FV139_07080</name>
</gene>
<comment type="caution">
    <text evidence="5">The sequence shown here is derived from an EMBL/GenBank/DDBJ whole genome shotgun (WGS) entry which is preliminary data.</text>
</comment>
<dbReference type="GO" id="GO:0033567">
    <property type="term" value="P:DNA replication, Okazaki fragment processing"/>
    <property type="evidence" value="ECO:0007669"/>
    <property type="project" value="InterPro"/>
</dbReference>
<evidence type="ECO:0000313" key="5">
    <source>
        <dbReference type="EMBL" id="TXS95633.1"/>
    </source>
</evidence>
<organism evidence="5 6">
    <name type="scientific">Parahaliea maris</name>
    <dbReference type="NCBI Taxonomy" id="2716870"/>
    <lineage>
        <taxon>Bacteria</taxon>
        <taxon>Pseudomonadati</taxon>
        <taxon>Pseudomonadota</taxon>
        <taxon>Gammaproteobacteria</taxon>
        <taxon>Cellvibrionales</taxon>
        <taxon>Halieaceae</taxon>
        <taxon>Parahaliea</taxon>
    </lineage>
</organism>
<dbReference type="PANTHER" id="PTHR42646">
    <property type="entry name" value="FLAP ENDONUCLEASE XNI"/>
    <property type="match status" value="1"/>
</dbReference>
<dbReference type="CDD" id="cd09898">
    <property type="entry name" value="H3TH_53EXO"/>
    <property type="match status" value="1"/>
</dbReference>
<dbReference type="InterPro" id="IPR029060">
    <property type="entry name" value="PIN-like_dom_sf"/>
</dbReference>
<dbReference type="GO" id="GO:0003677">
    <property type="term" value="F:DNA binding"/>
    <property type="evidence" value="ECO:0007669"/>
    <property type="project" value="UniProtKB-KW"/>
</dbReference>
<dbReference type="SMART" id="SM00279">
    <property type="entry name" value="HhH2"/>
    <property type="match status" value="1"/>
</dbReference>
<sequence length="300" mass="32727">MREQAWLVDASIYIFRAWFSLPDRWHTAAGMPLNAVVGYAGFLLGMAERCVPAATLAAAFDESLGSCFRNRIYPDYKCSRTLPDEALAFQLQACRELTECLGISCYSGPLYEADDYLATLARLCREQGRAVTLVSRDKDLGQLLAAEDTLWDAAADEALDAAGFMARFGVRPEQFPDYQGLVGDSVDDIPGIPGVGPRSAAALLERYTDLDTLGAQLDTVAQLPLRGAASLERKLQAHWPQALLSRQLARLECAVPGVEQVPQWHLEESSIAAFADYLSELGLGGRLLQRTEQLAGRLAG</sequence>
<dbReference type="SUPFAM" id="SSF88723">
    <property type="entry name" value="PIN domain-like"/>
    <property type="match status" value="1"/>
</dbReference>
<keyword evidence="6" id="KW-1185">Reference proteome</keyword>
<dbReference type="GO" id="GO:0017108">
    <property type="term" value="F:5'-flap endonuclease activity"/>
    <property type="evidence" value="ECO:0007669"/>
    <property type="project" value="InterPro"/>
</dbReference>
<dbReference type="Gene3D" id="3.40.50.1010">
    <property type="entry name" value="5'-nuclease"/>
    <property type="match status" value="1"/>
</dbReference>
<dbReference type="InterPro" id="IPR020046">
    <property type="entry name" value="5-3_exonucl_a-hlix_arch_N"/>
</dbReference>
<dbReference type="Pfam" id="PF01367">
    <property type="entry name" value="5_3_exonuc"/>
    <property type="match status" value="1"/>
</dbReference>
<dbReference type="SUPFAM" id="SSF47807">
    <property type="entry name" value="5' to 3' exonuclease, C-terminal subdomain"/>
    <property type="match status" value="1"/>
</dbReference>
<dbReference type="CDD" id="cd09859">
    <property type="entry name" value="PIN_53EXO"/>
    <property type="match status" value="1"/>
</dbReference>
<keyword evidence="1" id="KW-0540">Nuclease</keyword>
<evidence type="ECO:0000259" key="4">
    <source>
        <dbReference type="SMART" id="SM00475"/>
    </source>
</evidence>
<proteinExistence type="predicted"/>
<name>A0A5C9A427_9GAMM</name>
<protein>
    <submittedName>
        <fullName evidence="5">Flap endonuclease</fullName>
    </submittedName>
</protein>
<feature type="domain" description="5'-3' exonuclease" evidence="4">
    <location>
        <begin position="1"/>
        <end position="275"/>
    </location>
</feature>
<reference evidence="5 6" key="1">
    <citation type="submission" date="2019-08" db="EMBL/GenBank/DDBJ databases">
        <title>Parahaliea maris sp. nov., isolated from the surface seawater.</title>
        <authorList>
            <person name="Liu Y."/>
        </authorList>
    </citation>
    <scope>NUCLEOTIDE SEQUENCE [LARGE SCALE GENOMIC DNA]</scope>
    <source>
        <strain evidence="5 6">HSLHS9</strain>
    </source>
</reference>
<dbReference type="InterPro" id="IPR020045">
    <property type="entry name" value="DNA_polI_H3TH"/>
</dbReference>
<evidence type="ECO:0000256" key="2">
    <source>
        <dbReference type="ARBA" id="ARBA00022801"/>
    </source>
</evidence>
<dbReference type="SMART" id="SM00475">
    <property type="entry name" value="53EXOc"/>
    <property type="match status" value="1"/>
</dbReference>
<dbReference type="RefSeq" id="WP_148067544.1">
    <property type="nucleotide sequence ID" value="NZ_VRZA01000002.1"/>
</dbReference>
<dbReference type="Proteomes" id="UP000321039">
    <property type="component" value="Unassembled WGS sequence"/>
</dbReference>
<dbReference type="AlphaFoldDB" id="A0A5C9A427"/>
<dbReference type="FunFam" id="1.10.150.20:FF:000003">
    <property type="entry name" value="DNA polymerase I"/>
    <property type="match status" value="1"/>
</dbReference>
<dbReference type="InterPro" id="IPR036279">
    <property type="entry name" value="5-3_exonuclease_C_sf"/>
</dbReference>
<dbReference type="Pfam" id="PF02739">
    <property type="entry name" value="5_3_exonuc_N"/>
    <property type="match status" value="1"/>
</dbReference>
<dbReference type="EMBL" id="VRZA01000002">
    <property type="protein sequence ID" value="TXS95633.1"/>
    <property type="molecule type" value="Genomic_DNA"/>
</dbReference>
<accession>A0A5C9A427</accession>
<keyword evidence="3" id="KW-0238">DNA-binding</keyword>
<dbReference type="GO" id="GO:0008409">
    <property type="term" value="F:5'-3' exonuclease activity"/>
    <property type="evidence" value="ECO:0007669"/>
    <property type="project" value="InterPro"/>
</dbReference>
<dbReference type="Gene3D" id="1.10.150.20">
    <property type="entry name" value="5' to 3' exonuclease, C-terminal subdomain"/>
    <property type="match status" value="1"/>
</dbReference>
<evidence type="ECO:0000313" key="6">
    <source>
        <dbReference type="Proteomes" id="UP000321039"/>
    </source>
</evidence>
<dbReference type="InterPro" id="IPR008918">
    <property type="entry name" value="HhH2"/>
</dbReference>
<keyword evidence="2" id="KW-0378">Hydrolase</keyword>
<dbReference type="InterPro" id="IPR038969">
    <property type="entry name" value="FEN"/>
</dbReference>
<evidence type="ECO:0000256" key="3">
    <source>
        <dbReference type="ARBA" id="ARBA00023125"/>
    </source>
</evidence>